<keyword evidence="8" id="KW-1185">Reference proteome</keyword>
<keyword evidence="4 6" id="KW-0472">Membrane</keyword>
<feature type="transmembrane region" description="Helical" evidence="6">
    <location>
        <begin position="89"/>
        <end position="108"/>
    </location>
</feature>
<organism evidence="7 8">
    <name type="scientific">Nannochloropsis salina CCMP1776</name>
    <dbReference type="NCBI Taxonomy" id="1027361"/>
    <lineage>
        <taxon>Eukaryota</taxon>
        <taxon>Sar</taxon>
        <taxon>Stramenopiles</taxon>
        <taxon>Ochrophyta</taxon>
        <taxon>Eustigmatophyceae</taxon>
        <taxon>Eustigmatales</taxon>
        <taxon>Monodopsidaceae</taxon>
        <taxon>Microchloropsis</taxon>
        <taxon>Microchloropsis salina</taxon>
    </lineage>
</organism>
<gene>
    <name evidence="7" type="ORF">NSK_003129</name>
</gene>
<sequence length="382" mass="39510">MSPSPSPPLSSKTLQFPPPAPTLDATSSLPLALFLSTLSGVATVLGAVIVCMQSNGMTNRSLGLSQGMAAGFMIAVTILEIFPDAVDGVSVWHCTILSCVGAVLIFLMKHLLPEPDLSVFLRQGDDENGSNGGKASGCHGSSVEMPIVEESDGRRHRDNNSSTNGPRASGRCGGNEETSTHGHVRRAASVDEEEKGLLSSHWGRREGRSGAEWKPVSPPSTPSSPLERRERNRLLWSGLLTAATLAAHNFPEGVATFAASLQGLQVGLPLTVAIAFHNIPEGAACAIPIYVATQSRHKALLVALLSGMVEPCAVLLVASLGPASLTPAAVASLLAGVGGIMLGLSVFELVPQAVELTSGKEASVAVGMGFVIMAAVLGMARM</sequence>
<evidence type="ECO:0000256" key="4">
    <source>
        <dbReference type="ARBA" id="ARBA00023136"/>
    </source>
</evidence>
<feature type="transmembrane region" description="Helical" evidence="6">
    <location>
        <begin position="64"/>
        <end position="83"/>
    </location>
</feature>
<protein>
    <submittedName>
        <fullName evidence="7">Uncharacterized protein</fullName>
    </submittedName>
</protein>
<feature type="region of interest" description="Disordered" evidence="5">
    <location>
        <begin position="123"/>
        <end position="228"/>
    </location>
</feature>
<evidence type="ECO:0000256" key="1">
    <source>
        <dbReference type="ARBA" id="ARBA00004141"/>
    </source>
</evidence>
<feature type="transmembrane region" description="Helical" evidence="6">
    <location>
        <begin position="299"/>
        <end position="321"/>
    </location>
</feature>
<feature type="transmembrane region" description="Helical" evidence="6">
    <location>
        <begin position="327"/>
        <end position="350"/>
    </location>
</feature>
<dbReference type="SUPFAM" id="SSF103473">
    <property type="entry name" value="MFS general substrate transporter"/>
    <property type="match status" value="1"/>
</dbReference>
<dbReference type="PANTHER" id="PTHR11040:SF210">
    <property type="entry name" value="ZINC-REGULATED TRANSPORTER 3"/>
    <property type="match status" value="1"/>
</dbReference>
<keyword evidence="3 6" id="KW-1133">Transmembrane helix</keyword>
<dbReference type="AlphaFoldDB" id="A0A4D9D2F8"/>
<evidence type="ECO:0000256" key="6">
    <source>
        <dbReference type="SAM" id="Phobius"/>
    </source>
</evidence>
<proteinExistence type="predicted"/>
<dbReference type="GO" id="GO:0005385">
    <property type="term" value="F:zinc ion transmembrane transporter activity"/>
    <property type="evidence" value="ECO:0007669"/>
    <property type="project" value="TreeGrafter"/>
</dbReference>
<evidence type="ECO:0000256" key="5">
    <source>
        <dbReference type="SAM" id="MobiDB-lite"/>
    </source>
</evidence>
<evidence type="ECO:0000313" key="8">
    <source>
        <dbReference type="Proteomes" id="UP000355283"/>
    </source>
</evidence>
<dbReference type="OrthoDB" id="262547at2759"/>
<keyword evidence="2 6" id="KW-0812">Transmembrane</keyword>
<reference evidence="7 8" key="1">
    <citation type="submission" date="2019-01" db="EMBL/GenBank/DDBJ databases">
        <title>Nuclear Genome Assembly of the Microalgal Biofuel strain Nannochloropsis salina CCMP1776.</title>
        <authorList>
            <person name="Hovde B."/>
        </authorList>
    </citation>
    <scope>NUCLEOTIDE SEQUENCE [LARGE SCALE GENOMIC DNA]</scope>
    <source>
        <strain evidence="7 8">CCMP1776</strain>
    </source>
</reference>
<dbReference type="PANTHER" id="PTHR11040">
    <property type="entry name" value="ZINC/IRON TRANSPORTER"/>
    <property type="match status" value="1"/>
</dbReference>
<evidence type="ECO:0000256" key="2">
    <source>
        <dbReference type="ARBA" id="ARBA00022692"/>
    </source>
</evidence>
<evidence type="ECO:0000256" key="3">
    <source>
        <dbReference type="ARBA" id="ARBA00022989"/>
    </source>
</evidence>
<feature type="transmembrane region" description="Helical" evidence="6">
    <location>
        <begin position="31"/>
        <end position="52"/>
    </location>
</feature>
<dbReference type="InterPro" id="IPR003689">
    <property type="entry name" value="ZIP"/>
</dbReference>
<comment type="caution">
    <text evidence="7">The sequence shown here is derived from an EMBL/GenBank/DDBJ whole genome shotgun (WGS) entry which is preliminary data.</text>
</comment>
<dbReference type="EMBL" id="SDOX01000011">
    <property type="protein sequence ID" value="TFJ85620.1"/>
    <property type="molecule type" value="Genomic_DNA"/>
</dbReference>
<name>A0A4D9D2F8_9STRA</name>
<dbReference type="InterPro" id="IPR036259">
    <property type="entry name" value="MFS_trans_sf"/>
</dbReference>
<evidence type="ECO:0000313" key="7">
    <source>
        <dbReference type="EMBL" id="TFJ85620.1"/>
    </source>
</evidence>
<accession>A0A4D9D2F8</accession>
<dbReference type="Pfam" id="PF02535">
    <property type="entry name" value="Zip"/>
    <property type="match status" value="1"/>
</dbReference>
<feature type="transmembrane region" description="Helical" evidence="6">
    <location>
        <begin position="362"/>
        <end position="380"/>
    </location>
</feature>
<dbReference type="GO" id="GO:0016020">
    <property type="term" value="C:membrane"/>
    <property type="evidence" value="ECO:0007669"/>
    <property type="project" value="UniProtKB-SubCell"/>
</dbReference>
<comment type="subcellular location">
    <subcellularLocation>
        <location evidence="1">Membrane</location>
        <topology evidence="1">Multi-pass membrane protein</topology>
    </subcellularLocation>
</comment>
<dbReference type="Proteomes" id="UP000355283">
    <property type="component" value="Unassembled WGS sequence"/>
</dbReference>